<dbReference type="SMART" id="SM01294">
    <property type="entry name" value="PKS_PP_betabranch"/>
    <property type="match status" value="2"/>
</dbReference>
<evidence type="ECO:0000313" key="14">
    <source>
        <dbReference type="EMBL" id="MCP2330604.1"/>
    </source>
</evidence>
<reference evidence="14 15" key="1">
    <citation type="submission" date="2013-07" db="EMBL/GenBank/DDBJ databases">
        <authorList>
            <consortium name="DOE Joint Genome Institute"/>
            <person name="Reeve W."/>
            <person name="Huntemann M."/>
            <person name="Han J."/>
            <person name="Chen A."/>
            <person name="Kyrpides N."/>
            <person name="Mavromatis K."/>
            <person name="Markowitz V."/>
            <person name="Palaniappan K."/>
            <person name="Ivanova N."/>
            <person name="Schaumberg A."/>
            <person name="Pati A."/>
            <person name="Liolios K."/>
            <person name="Nordberg H.P."/>
            <person name="Cantor M.N."/>
            <person name="Hua S.X."/>
            <person name="Woyke T."/>
        </authorList>
    </citation>
    <scope>NUCLEOTIDE SEQUENCE [LARGE SCALE GENOMIC DNA]</scope>
    <source>
        <strain evidence="14 15">DSM 43889</strain>
    </source>
</reference>
<dbReference type="SUPFAM" id="SSF55048">
    <property type="entry name" value="Probable ACP-binding domain of malonyl-CoA ACP transacylase"/>
    <property type="match status" value="2"/>
</dbReference>
<evidence type="ECO:0000256" key="10">
    <source>
        <dbReference type="SAM" id="MobiDB-lite"/>
    </source>
</evidence>
<dbReference type="Pfam" id="PF00698">
    <property type="entry name" value="Acyl_transf_1"/>
    <property type="match status" value="2"/>
</dbReference>
<evidence type="ECO:0000256" key="5">
    <source>
        <dbReference type="ARBA" id="ARBA00022679"/>
    </source>
</evidence>
<dbReference type="Pfam" id="PF02801">
    <property type="entry name" value="Ketoacyl-synt_C"/>
    <property type="match status" value="2"/>
</dbReference>
<dbReference type="Gene3D" id="3.30.70.3290">
    <property type="match status" value="2"/>
</dbReference>
<dbReference type="InterPro" id="IPR014043">
    <property type="entry name" value="Acyl_transferase_dom"/>
</dbReference>
<dbReference type="InterPro" id="IPR016036">
    <property type="entry name" value="Malonyl_transacylase_ACP-bd"/>
</dbReference>
<comment type="pathway">
    <text evidence="2">Antibiotic biosynthesis.</text>
</comment>
<name>A0ABT1JE93_ACTCY</name>
<evidence type="ECO:0000259" key="11">
    <source>
        <dbReference type="PROSITE" id="PS50075"/>
    </source>
</evidence>
<dbReference type="Gene3D" id="3.40.47.10">
    <property type="match status" value="2"/>
</dbReference>
<dbReference type="PANTHER" id="PTHR43775">
    <property type="entry name" value="FATTY ACID SYNTHASE"/>
    <property type="match status" value="1"/>
</dbReference>
<dbReference type="Gene3D" id="3.10.129.110">
    <property type="entry name" value="Polyketide synthase dehydratase"/>
    <property type="match status" value="2"/>
</dbReference>
<dbReference type="SMART" id="SM00822">
    <property type="entry name" value="PKS_KR"/>
    <property type="match status" value="2"/>
</dbReference>
<dbReference type="CDD" id="cd08956">
    <property type="entry name" value="KR_3_FAS_SDR_x"/>
    <property type="match status" value="2"/>
</dbReference>
<dbReference type="InterPro" id="IPR049552">
    <property type="entry name" value="PKS_DH_N"/>
</dbReference>
<dbReference type="InterPro" id="IPR014030">
    <property type="entry name" value="Ketoacyl_synth_N"/>
</dbReference>
<feature type="domain" description="PKS/mFAS DH" evidence="13">
    <location>
        <begin position="923"/>
        <end position="1203"/>
    </location>
</feature>
<dbReference type="InterPro" id="IPR036736">
    <property type="entry name" value="ACP-like_sf"/>
</dbReference>
<keyword evidence="3" id="KW-0596">Phosphopantetheine</keyword>
<proteinExistence type="predicted"/>
<evidence type="ECO:0000256" key="9">
    <source>
        <dbReference type="PROSITE-ProRule" id="PRU01363"/>
    </source>
</evidence>
<dbReference type="SUPFAM" id="SSF47336">
    <property type="entry name" value="ACP-like"/>
    <property type="match status" value="2"/>
</dbReference>
<feature type="domain" description="Carrier" evidence="11">
    <location>
        <begin position="1681"/>
        <end position="1756"/>
    </location>
</feature>
<dbReference type="Pfam" id="PF00550">
    <property type="entry name" value="PP-binding"/>
    <property type="match status" value="2"/>
</dbReference>
<feature type="region of interest" description="N-terminal hotdog fold" evidence="9">
    <location>
        <begin position="2656"/>
        <end position="2781"/>
    </location>
</feature>
<dbReference type="PROSITE" id="PS52019">
    <property type="entry name" value="PKS_MFAS_DH"/>
    <property type="match status" value="2"/>
</dbReference>
<dbReference type="InterPro" id="IPR020807">
    <property type="entry name" value="PKS_DH"/>
</dbReference>
<evidence type="ECO:0000256" key="4">
    <source>
        <dbReference type="ARBA" id="ARBA00022553"/>
    </source>
</evidence>
<dbReference type="SMART" id="SM00825">
    <property type="entry name" value="PKS_KS"/>
    <property type="match status" value="2"/>
</dbReference>
<comment type="cofactor">
    <cofactor evidence="1">
        <name>pantetheine 4'-phosphate</name>
        <dbReference type="ChEBI" id="CHEBI:47942"/>
    </cofactor>
</comment>
<feature type="active site" description="Proton acceptor; for dehydratase activity" evidence="9">
    <location>
        <position position="955"/>
    </location>
</feature>
<dbReference type="SUPFAM" id="SSF53901">
    <property type="entry name" value="Thiolase-like"/>
    <property type="match status" value="2"/>
</dbReference>
<dbReference type="RefSeq" id="WP_026419201.1">
    <property type="nucleotide sequence ID" value="NZ_AUBJ02000001.1"/>
</dbReference>
<feature type="active site" description="Proton acceptor; for dehydratase activity" evidence="9">
    <location>
        <position position="2688"/>
    </location>
</feature>
<dbReference type="CDD" id="cd00833">
    <property type="entry name" value="PKS"/>
    <property type="match status" value="2"/>
</dbReference>
<sequence>MADDQRILDYLKRVTADLHQARQRLREFESGEHEPIAIVSMSCRYPGGVRSPEDLWRLVAGGTDAISAFPDDRGWEVGPPPTGNTAETAAAGPPPAQGGFLDGVADFDAGLFGTSPREALAMDPQQRLLLETSWEAFERAGVDPTSLRGQRVGVFAGASSQEYAMLLRQAQEDVEGYTLTGTTSSVISGRVAYTFGLEGPAVTVDTACSSSLVAIHLAAHALRQRECSLALAGGVTVMATPGIFSEFDRQGGLSFDGRCKAFAASADGTGWSEGAGLLLLERLSDARRHGHPVLAVLRGSSVNSDGASNGLTAPNGPSQQRVIRQALANAGLSARQVDVVEAHGTGTVLGDPIEAQAVLATYGQDRERPLLLGSVKSNLGHTQAAAGVAGVMKMVLAIHHGTVPRSLHIDEPTPHVDWTAGAVELLTEQVPWPDTGAPRRAGISSFGVSGTNAHTIIEQAPAQEPATGAETTASTPVLPWVLGARTEQALVARARDLLATTADGTRPLDVAYSLATGRSALEHRAVVLGTGGTELRNGLHALAEGAEAPAVVRGATFEGTRLAVLFSGQGSQWAGMGAALHATYPTFAAAFDTVRGELDQHLDRPLDDIVFGDGDLLDDTAHTQVGLFALEVALYRLLESWGVTPDLLAGHSVGEITAAHVAGVLSLPDACALVAARGRLMGRLPAGGAMVSIGAPEAEVRPLLTAEVDIAAVNGPASVVISGDEDAVTAVERHFQDRGTRTRRLRVSHAFHSAHMDAMLDEYRLLLRDITFAEPTTTVVSTVTGQVVSDEFGDIDHWVRQVREPVRFADGIRALHDQGATTFLEVGPGGTLTAAARECLPPDVTRCVPTLRKDRPEPAAVVAALAELHVSGHPVDWEGFFDGTGARRADLPTYPFQRRRYWPELTGAWTGDVTAFGLGPAEHPLLGAEVSLAEGDGVLFTGRLSARTHPWLTEHRILGSALLPGTAFVELAVRAGDQVGCPHVAELTLQVPLVIPERGGVSIQLAVGQADDTGARLVNLYSRQDDDPTDAPWTRNATGALTPDAPPRPDWSVFETWPPSDAVALPLDGFYEDLARFRYDYGGPFQGLRAVWRRGDDVFAEVALPEEHAARAADFGLHPALFDAAMHAMAMKDVDDAGEIGGSPLPFSWNGVTLHAGGAQTLRVRLSPAGGDGVAVALADETGAPVASVETLVRRAVSADAVGAGRGRHHDSLFRVTWPALTDGDTLALDHRALIGSTDLDLPVAARYADLAALAAAVDSGARLPDAVLAVFTSPPGTDTADSARGAATAALALVQEFLAEERFDASRLVIVTRGALATAQDDPITDLAPSTVWGLVRSAQSESPERLVLVDIDGTAASLAALPAALGSGEAQLAIRDGAPRVPRLARVRDEPAEDLPELGWDGTVLMTGATGALGQVFARHLVAERGVRRLLLVSRRGARAEGMAELREELSALGATVTFGACDVSDRDRLASVLAGIPADHPLTAVVHAASVSDDGVIASLDADRVEWVLRPKVDGALALHDLTRDLHLSAFVLFSSVAAVFGGPGQGNYAAANFFLDSLAQHRRQQGLPATSLAWGMWAERSGMAGQLHDHHVDRIGRGGLLAMSAEEGSELFDAAYAVDEALVVPARLDLAALRATAATGGVTPLLRGLVRAPARPVAGTASLGERLAGLDPSDRTAVVLELVRGQAAFVLGHESPAEIEPQQAFTDLGFDSLTAIELRNRLNGATGLRLPATLVFDHPTPAALAEFLVVEAAGVPVLAAPVATRTRDDEPIAIIGMGCHLPGGVLSPEDLWRLVSDGVDAIDEVPAERGWGVEGLNGGFLAAPGDFDPAFFGISPREATATDPQQRLLLQLSWEAIERAGIDPATLRGSRTGVFAGASGLDYAGLLQQAADGNEGYILTGTAASVISGRIAYTFGLEGPTLTVDTACSSSLVALHLAARALREGECSLALVGGVLVMATPTGFAGLSGQGGFAADGRCKSFSESADGTGWSEGAGMLLVERLSDARRNGHPILAVVRGTAVNSDGASNGLTAPNGPSQQRVIREALADAGLNPSQVDAVEAHGTGTVLGDPIEAQAVLATYGQDRSADRPVYLGSIKSNIGHAQAAAGVAGVIKMVLALRHGVLPRSLHAETPTTKVDWSAGAVALLDRQTPWPETGQPRRAAVSSFGISGTNAHVVLEQAPVDTSERQRHDGAGPVPLVLSARTAEALRAQADRLREHLRTLGDIPLTDLGFSLATRRTRFEHRGAVVAEDWESLARGLDILAEGGQGTNTVVGHARATVEPVFVFPGQGSQWREMAAALLEASPHFRAQAEACAEALARYVDWSVLAVLRAEPDAPPLERIDVVQPALFTTMVSLAALWRAHGVEPGAVVGTSQGEIAAAYVAGGLSLDDAARVVARRSRLLLNRLVGRGGLVSLALPVGEAEGLLAEWGDRLAIAGFNGPALLTIAGDGESLDELVRQCEERGIRARHVADAPTHCAFVDELRTELLDELGQVRPTAGDIPFFSTTSGRFVGTEALDTDYWFDNTREPVRYEQATRALLEQGHRVFVEISPHPVMTMPTEQTIVDAGADAVVTGTLRRGDGGLRRFLTSLATAHAHGVAVDWGTTFTEHDARPVDLPTYAFQNQRYWLPIPTTSTGDMAGIGLGATEHPMLAAGVPLADSDGFLFTGRLARRTHPWLAQHGVLGTVLVPGTGFVEMALRAGRQLGCDVLEELTLEAPLTLSERGAAQIQLAVDAQDETGRRTFTVHSRSADAEYEQAWLRHASGVLRVQQSTEPAGGGELTAWPPPGARSIEIDDAYDNAEKLGYDYGPLFRGLRAAWVRGDEVFAEVALPEDGRADVADFGLHPALFDSALQATGLDEFRAGRATGDDDGKPRMPFAWRGVTLHALGATELRVRLTPSGPNGVAFRIADTTGAPVATVDSLVLRPVEPEQLRAAGNGQRESLFQLEWTGVAVSAEAVPGQRWTVLGADPHLLDTTGTRVGGVRVDGYPDLATLASALDGGTPAPDVVIAAFGGSGVDVTTTAHRLVGQALDLLREWVADERFSTTRLVVLTSGALATRRAEDVQDLAAAPLWGLLRAAQSEEPGRFTLLDVDDTEASWAVVPAAIQSVEPQLAVRGGLVLAPRITGTPPPSEAPSDRGLDPDGTVLITGGTGMLGRLFARHLAERHGVRHLLLLSRQGPDAPGTDDLAAELARLGATTTIVACDASVHDDLAAAVAAIPAEHPLTAVVHAAGVLDDGMLSSLTPERVERVMRPKLDAAAHLHELTKNLPLAAFVLFSSAAATFGSSGQAGYAAANAFLDALAQHRDANNLAATSLAWGFWEELGGMTEHLSDTDVRRMSGTGVIGLSHEQGIALFDLAAALDEPVLLPMRLDFGALRSQAAAGGVPPLMRRLVRVPVPRAAEGGAVPSSGALAHTLAGLSEQERDRVVLEMVRTLAASVLGHSSAEAVGPDESFKTLGFDSLIAVDLRNRLNTATGLRLPPTTVFDYPTPAQLAAYLRAEIVPEEAADTVSPVFAEIDRLEALLADIGTDHGERTRITLRLHDVLARWGEDRGPAEGSAPAADLDEATDDEIFELLGKEFGIS</sequence>
<feature type="active site" description="Proton donor; for dehydratase activity" evidence="9">
    <location>
        <position position="2857"/>
    </location>
</feature>
<dbReference type="InterPro" id="IPR049900">
    <property type="entry name" value="PKS_mFAS_DH"/>
</dbReference>
<dbReference type="InterPro" id="IPR001227">
    <property type="entry name" value="Ac_transferase_dom_sf"/>
</dbReference>
<feature type="domain" description="Carrier" evidence="11">
    <location>
        <begin position="3435"/>
        <end position="3510"/>
    </location>
</feature>
<reference evidence="14 15" key="2">
    <citation type="submission" date="2022-06" db="EMBL/GenBank/DDBJ databases">
        <title>Genomic Encyclopedia of Type Strains, Phase I: the one thousand microbial genomes (KMG-I) project.</title>
        <authorList>
            <person name="Kyrpides N."/>
        </authorList>
    </citation>
    <scope>NUCLEOTIDE SEQUENCE [LARGE SCALE GENOMIC DNA]</scope>
    <source>
        <strain evidence="14 15">DSM 43889</strain>
    </source>
</reference>
<gene>
    <name evidence="14" type="ORF">G443_000874</name>
</gene>
<dbReference type="EMBL" id="AUBJ02000001">
    <property type="protein sequence ID" value="MCP2330604.1"/>
    <property type="molecule type" value="Genomic_DNA"/>
</dbReference>
<dbReference type="InterPro" id="IPR057326">
    <property type="entry name" value="KR_dom"/>
</dbReference>
<feature type="domain" description="Ketosynthase family 3 (KS3)" evidence="12">
    <location>
        <begin position="1773"/>
        <end position="2185"/>
    </location>
</feature>
<dbReference type="Pfam" id="PF22953">
    <property type="entry name" value="SpnB_Rossmann"/>
    <property type="match status" value="2"/>
</dbReference>
<organism evidence="14 15">
    <name type="scientific">Actinoalloteichus caeruleus DSM 43889</name>
    <dbReference type="NCBI Taxonomy" id="1120930"/>
    <lineage>
        <taxon>Bacteria</taxon>
        <taxon>Bacillati</taxon>
        <taxon>Actinomycetota</taxon>
        <taxon>Actinomycetes</taxon>
        <taxon>Pseudonocardiales</taxon>
        <taxon>Pseudonocardiaceae</taxon>
        <taxon>Actinoalloteichus</taxon>
        <taxon>Actinoalloteichus cyanogriseus</taxon>
    </lineage>
</organism>
<evidence type="ECO:0000259" key="12">
    <source>
        <dbReference type="PROSITE" id="PS52004"/>
    </source>
</evidence>
<feature type="region of interest" description="Disordered" evidence="10">
    <location>
        <begin position="69"/>
        <end position="99"/>
    </location>
</feature>
<dbReference type="InterPro" id="IPR020841">
    <property type="entry name" value="PKS_Beta-ketoAc_synthase_dom"/>
</dbReference>
<feature type="region of interest" description="N-terminal hotdog fold" evidence="9">
    <location>
        <begin position="923"/>
        <end position="1048"/>
    </location>
</feature>
<dbReference type="SMART" id="SM00827">
    <property type="entry name" value="PKS_AT"/>
    <property type="match status" value="2"/>
</dbReference>
<dbReference type="InterPro" id="IPR055123">
    <property type="entry name" value="SpnB-like_Rossmann"/>
</dbReference>
<dbReference type="PROSITE" id="PS52004">
    <property type="entry name" value="KS3_2"/>
    <property type="match status" value="2"/>
</dbReference>
<dbReference type="InterPro" id="IPR014031">
    <property type="entry name" value="Ketoacyl_synth_C"/>
</dbReference>
<dbReference type="InterPro" id="IPR006162">
    <property type="entry name" value="Ppantetheine_attach_site"/>
</dbReference>
<dbReference type="InterPro" id="IPR049551">
    <property type="entry name" value="PKS_DH_C"/>
</dbReference>
<dbReference type="InterPro" id="IPR050091">
    <property type="entry name" value="PKS_NRPS_Biosynth_Enz"/>
</dbReference>
<dbReference type="Pfam" id="PF08990">
    <property type="entry name" value="Docking"/>
    <property type="match status" value="1"/>
</dbReference>
<evidence type="ECO:0000256" key="6">
    <source>
        <dbReference type="ARBA" id="ARBA00023194"/>
    </source>
</evidence>
<dbReference type="Pfam" id="PF14765">
    <property type="entry name" value="PS-DH"/>
    <property type="match status" value="2"/>
</dbReference>
<feature type="region of interest" description="C-terminal hotdog fold" evidence="9">
    <location>
        <begin position="1062"/>
        <end position="1203"/>
    </location>
</feature>
<feature type="domain" description="PKS/mFAS DH" evidence="13">
    <location>
        <begin position="2656"/>
        <end position="2941"/>
    </location>
</feature>
<dbReference type="InterPro" id="IPR036291">
    <property type="entry name" value="NAD(P)-bd_dom_sf"/>
</dbReference>
<dbReference type="Gene3D" id="1.10.1200.10">
    <property type="entry name" value="ACP-like"/>
    <property type="match status" value="2"/>
</dbReference>
<feature type="region of interest" description="C-terminal hotdog fold" evidence="9">
    <location>
        <begin position="2796"/>
        <end position="2941"/>
    </location>
</feature>
<feature type="active site" description="Proton donor; for dehydratase activity" evidence="9">
    <location>
        <position position="1123"/>
    </location>
</feature>
<evidence type="ECO:0000256" key="8">
    <source>
        <dbReference type="ARBA" id="ARBA00023315"/>
    </source>
</evidence>
<dbReference type="InterPro" id="IPR042104">
    <property type="entry name" value="PKS_dehydratase_sf"/>
</dbReference>
<dbReference type="Proteomes" id="UP000791080">
    <property type="component" value="Unassembled WGS sequence"/>
</dbReference>
<dbReference type="PROSITE" id="PS50075">
    <property type="entry name" value="CARRIER"/>
    <property type="match status" value="2"/>
</dbReference>
<dbReference type="SMART" id="SM00826">
    <property type="entry name" value="PKS_DH"/>
    <property type="match status" value="2"/>
</dbReference>
<dbReference type="Gene3D" id="3.40.366.10">
    <property type="entry name" value="Malonyl-Coenzyme A Acyl Carrier Protein, domain 2"/>
    <property type="match status" value="2"/>
</dbReference>
<keyword evidence="6" id="KW-0045">Antibiotic biosynthesis</keyword>
<dbReference type="InterPro" id="IPR009081">
    <property type="entry name" value="PP-bd_ACP"/>
</dbReference>
<keyword evidence="4" id="KW-0597">Phosphoprotein</keyword>
<evidence type="ECO:0000256" key="2">
    <source>
        <dbReference type="ARBA" id="ARBA00004792"/>
    </source>
</evidence>
<dbReference type="SUPFAM" id="SSF51735">
    <property type="entry name" value="NAD(P)-binding Rossmann-fold domains"/>
    <property type="match status" value="4"/>
</dbReference>
<dbReference type="SUPFAM" id="SSF52151">
    <property type="entry name" value="FabD/lysophospholipase-like"/>
    <property type="match status" value="2"/>
</dbReference>
<dbReference type="PANTHER" id="PTHR43775:SF51">
    <property type="entry name" value="INACTIVE PHENOLPHTHIOCEROL SYNTHESIS POLYKETIDE SYNTHASE TYPE I PKS1-RELATED"/>
    <property type="match status" value="1"/>
</dbReference>
<dbReference type="InterPro" id="IPR013968">
    <property type="entry name" value="PKS_KR"/>
</dbReference>
<keyword evidence="8" id="KW-0012">Acyltransferase</keyword>
<dbReference type="InterPro" id="IPR018201">
    <property type="entry name" value="Ketoacyl_synth_AS"/>
</dbReference>
<dbReference type="Pfam" id="PF08659">
    <property type="entry name" value="KR"/>
    <property type="match status" value="2"/>
</dbReference>
<feature type="region of interest" description="Disordered" evidence="10">
    <location>
        <begin position="1023"/>
        <end position="1049"/>
    </location>
</feature>
<dbReference type="GO" id="GO:0016740">
    <property type="term" value="F:transferase activity"/>
    <property type="evidence" value="ECO:0007669"/>
    <property type="project" value="UniProtKB-KW"/>
</dbReference>
<accession>A0ABT1JE93</accession>
<dbReference type="Gene3D" id="3.40.50.720">
    <property type="entry name" value="NAD(P)-binding Rossmann-like Domain"/>
    <property type="match status" value="2"/>
</dbReference>
<evidence type="ECO:0000313" key="15">
    <source>
        <dbReference type="Proteomes" id="UP000791080"/>
    </source>
</evidence>
<dbReference type="PROSITE" id="PS00012">
    <property type="entry name" value="PHOSPHOPANTETHEINE"/>
    <property type="match status" value="2"/>
</dbReference>
<evidence type="ECO:0000256" key="3">
    <source>
        <dbReference type="ARBA" id="ARBA00022450"/>
    </source>
</evidence>
<keyword evidence="7" id="KW-0511">Multifunctional enzyme</keyword>
<evidence type="ECO:0000256" key="1">
    <source>
        <dbReference type="ARBA" id="ARBA00001957"/>
    </source>
</evidence>
<feature type="domain" description="Ketosynthase family 3 (KS3)" evidence="12">
    <location>
        <begin position="33"/>
        <end position="459"/>
    </location>
</feature>
<dbReference type="Pfam" id="PF00109">
    <property type="entry name" value="ketoacyl-synt"/>
    <property type="match status" value="2"/>
</dbReference>
<dbReference type="InterPro" id="IPR020806">
    <property type="entry name" value="PKS_PP-bd"/>
</dbReference>
<dbReference type="SMART" id="SM00823">
    <property type="entry name" value="PKS_PP"/>
    <property type="match status" value="2"/>
</dbReference>
<dbReference type="Pfam" id="PF21089">
    <property type="entry name" value="PKS_DH_N"/>
    <property type="match status" value="2"/>
</dbReference>
<dbReference type="InterPro" id="IPR015083">
    <property type="entry name" value="NorB/c/GfsB-D-like_docking"/>
</dbReference>
<protein>
    <submittedName>
        <fullName evidence="14">Acyl transferase domain-containing protein</fullName>
    </submittedName>
</protein>
<dbReference type="InterPro" id="IPR016035">
    <property type="entry name" value="Acyl_Trfase/lysoPLipase"/>
</dbReference>
<dbReference type="InterPro" id="IPR032821">
    <property type="entry name" value="PKS_assoc"/>
</dbReference>
<keyword evidence="5 14" id="KW-0808">Transferase</keyword>
<evidence type="ECO:0000256" key="7">
    <source>
        <dbReference type="ARBA" id="ARBA00023268"/>
    </source>
</evidence>
<comment type="caution">
    <text evidence="14">The sequence shown here is derived from an EMBL/GenBank/DDBJ whole genome shotgun (WGS) entry which is preliminary data.</text>
</comment>
<dbReference type="PROSITE" id="PS00606">
    <property type="entry name" value="KS3_1"/>
    <property type="match status" value="2"/>
</dbReference>
<dbReference type="Pfam" id="PF16197">
    <property type="entry name" value="KAsynt_C_assoc"/>
    <property type="match status" value="2"/>
</dbReference>
<keyword evidence="15" id="KW-1185">Reference proteome</keyword>
<dbReference type="InterPro" id="IPR016039">
    <property type="entry name" value="Thiolase-like"/>
</dbReference>
<evidence type="ECO:0000259" key="13">
    <source>
        <dbReference type="PROSITE" id="PS52019"/>
    </source>
</evidence>